<dbReference type="Gene3D" id="3.40.30.10">
    <property type="entry name" value="Glutaredoxin"/>
    <property type="match status" value="1"/>
</dbReference>
<dbReference type="RefSeq" id="WP_310013832.1">
    <property type="nucleotide sequence ID" value="NZ_JAVDQT010000004.1"/>
</dbReference>
<proteinExistence type="predicted"/>
<evidence type="ECO:0000313" key="2">
    <source>
        <dbReference type="Proteomes" id="UP001184614"/>
    </source>
</evidence>
<dbReference type="InterPro" id="IPR036249">
    <property type="entry name" value="Thioredoxin-like_sf"/>
</dbReference>
<gene>
    <name evidence="1" type="ORF">J2782_002978</name>
</gene>
<keyword evidence="2" id="KW-1185">Reference proteome</keyword>
<evidence type="ECO:0000313" key="1">
    <source>
        <dbReference type="EMBL" id="MDR6433232.1"/>
    </source>
</evidence>
<sequence>MPGAGVAARRYVLLHWPRRHWRVPRTNAFGMSAQLAAAIIAANQAGIHVALVEGDEIALSCDNLILRSATPEILSEQLLMLAAGGKLAGEPDERITILCCTDGKQDPCCARYGFATWKALRDYADPTNFRVLQSTHLGGCRFAASLLVLPHRARYGRLEPQDVPDFLSCLGKGIPYLPAYRGNPELDALEQVAEHAALTFWSDSGVREKITFENKSSSDAGEDAEVIASTTSQRLLIRLRLDTFDINTRCDTLKTDCPTEQVGRWSAVSITPLV</sequence>
<dbReference type="Proteomes" id="UP001184614">
    <property type="component" value="Unassembled WGS sequence"/>
</dbReference>
<comment type="caution">
    <text evidence="1">The sequence shown here is derived from an EMBL/GenBank/DDBJ whole genome shotgun (WGS) entry which is preliminary data.</text>
</comment>
<accession>A0ABU1MB11</accession>
<organism evidence="1 2">
    <name type="scientific">Brucella pseudogrignonensis</name>
    <dbReference type="NCBI Taxonomy" id="419475"/>
    <lineage>
        <taxon>Bacteria</taxon>
        <taxon>Pseudomonadati</taxon>
        <taxon>Pseudomonadota</taxon>
        <taxon>Alphaproteobacteria</taxon>
        <taxon>Hyphomicrobiales</taxon>
        <taxon>Brucellaceae</taxon>
        <taxon>Brucella/Ochrobactrum group</taxon>
        <taxon>Brucella</taxon>
    </lineage>
</organism>
<name>A0ABU1MB11_9HYPH</name>
<reference evidence="1 2" key="1">
    <citation type="submission" date="2023-07" db="EMBL/GenBank/DDBJ databases">
        <title>Sorghum-associated microbial communities from plants grown in Nebraska, USA.</title>
        <authorList>
            <person name="Schachtman D."/>
        </authorList>
    </citation>
    <scope>NUCLEOTIDE SEQUENCE [LARGE SCALE GENOMIC DNA]</scope>
    <source>
        <strain evidence="1 2">DS1730</strain>
    </source>
</reference>
<dbReference type="Pfam" id="PF06999">
    <property type="entry name" value="Suc_Fer-like"/>
    <property type="match status" value="1"/>
</dbReference>
<dbReference type="InterPro" id="IPR009737">
    <property type="entry name" value="Aim32/Apd1-like"/>
</dbReference>
<dbReference type="SUPFAM" id="SSF52833">
    <property type="entry name" value="Thioredoxin-like"/>
    <property type="match status" value="1"/>
</dbReference>
<dbReference type="EMBL" id="JAVDQT010000004">
    <property type="protein sequence ID" value="MDR6433232.1"/>
    <property type="molecule type" value="Genomic_DNA"/>
</dbReference>
<evidence type="ECO:0008006" key="3">
    <source>
        <dbReference type="Google" id="ProtNLM"/>
    </source>
</evidence>
<protein>
    <recommendedName>
        <fullName evidence="3">Sucrase ferredoxin</fullName>
    </recommendedName>
</protein>